<evidence type="ECO:0000313" key="2">
    <source>
        <dbReference type="EMBL" id="KNF71114.1"/>
    </source>
</evidence>
<feature type="region of interest" description="Disordered" evidence="1">
    <location>
        <begin position="105"/>
        <end position="127"/>
    </location>
</feature>
<proteinExistence type="predicted"/>
<evidence type="ECO:0000313" key="3">
    <source>
        <dbReference type="EMBL" id="MBA7722143.1"/>
    </source>
</evidence>
<reference evidence="2 4" key="1">
    <citation type="submission" date="2015-07" db="EMBL/GenBank/DDBJ databases">
        <title>Genome sequences of 64 non-O157:H7 Shiga toxin-producing Escherichia coli strains.</title>
        <authorList>
            <person name="Gonzalez-Escalona N."/>
            <person name="Toro M."/>
            <person name="Timme R."/>
            <person name="Payne J."/>
        </authorList>
    </citation>
    <scope>NUCLEOTIDE SEQUENCE [LARGE SCALE GENOMIC DNA]</scope>
    <source>
        <strain evidence="2 4">CFSAN026843</strain>
    </source>
</reference>
<gene>
    <name evidence="3" type="ORF">HV209_26960</name>
    <name evidence="2" type="ORF">WR15_04850</name>
</gene>
<dbReference type="AlphaFoldDB" id="A0A0H0G816"/>
<name>A0A0H0G816_ECOLX</name>
<evidence type="ECO:0008006" key="5">
    <source>
        <dbReference type="Google" id="ProtNLM"/>
    </source>
</evidence>
<dbReference type="RefSeq" id="WP_000172649.1">
    <property type="nucleotide sequence ID" value="NZ_BDLM01000017.1"/>
</dbReference>
<sequence length="127" mass="13880">MTLINTQTGELSDGVVFNGTVHKNFELRLPVMRDNGQALEETEERFQTVDGFAADYYYRCAVMAATLVRLGDIPQEELTADLLHDNMTPDDFNILLASRNVLKVKRNGGNPGSPDSGSQSLSSGATE</sequence>
<dbReference type="PATRIC" id="fig|562.7396.peg.776"/>
<dbReference type="EMBL" id="LGZN01000014">
    <property type="protein sequence ID" value="KNF71114.1"/>
    <property type="molecule type" value="Genomic_DNA"/>
</dbReference>
<evidence type="ECO:0000256" key="1">
    <source>
        <dbReference type="SAM" id="MobiDB-lite"/>
    </source>
</evidence>
<accession>A0A0H0G816</accession>
<dbReference type="Proteomes" id="UP000622722">
    <property type="component" value="Unassembled WGS sequence"/>
</dbReference>
<feature type="compositionally biased region" description="Low complexity" evidence="1">
    <location>
        <begin position="112"/>
        <end position="127"/>
    </location>
</feature>
<dbReference type="EMBL" id="JABXPW010000016">
    <property type="protein sequence ID" value="MBA7722143.1"/>
    <property type="molecule type" value="Genomic_DNA"/>
</dbReference>
<reference evidence="3" key="2">
    <citation type="submission" date="2020-06" db="EMBL/GenBank/DDBJ databases">
        <title>REHAB project genomes.</title>
        <authorList>
            <person name="Shaw L.P."/>
        </authorList>
    </citation>
    <scope>NUCLEOTIDE SEQUENCE</scope>
    <source>
        <strain evidence="3">RHBSTW-00474</strain>
    </source>
</reference>
<protein>
    <recommendedName>
        <fullName evidence="5">Phage tail assembly protein</fullName>
    </recommendedName>
</protein>
<evidence type="ECO:0000313" key="4">
    <source>
        <dbReference type="Proteomes" id="UP000037564"/>
    </source>
</evidence>
<organism evidence="2 4">
    <name type="scientific">Escherichia coli</name>
    <dbReference type="NCBI Taxonomy" id="562"/>
    <lineage>
        <taxon>Bacteria</taxon>
        <taxon>Pseudomonadati</taxon>
        <taxon>Pseudomonadota</taxon>
        <taxon>Gammaproteobacteria</taxon>
        <taxon>Enterobacterales</taxon>
        <taxon>Enterobacteriaceae</taxon>
        <taxon>Escherichia</taxon>
    </lineage>
</organism>
<dbReference type="Proteomes" id="UP000037564">
    <property type="component" value="Unassembled WGS sequence"/>
</dbReference>
<comment type="caution">
    <text evidence="2">The sequence shown here is derived from an EMBL/GenBank/DDBJ whole genome shotgun (WGS) entry which is preliminary data.</text>
</comment>